<comment type="caution">
    <text evidence="1">The sequence shown here is derived from an EMBL/GenBank/DDBJ whole genome shotgun (WGS) entry which is preliminary data.</text>
</comment>
<dbReference type="RefSeq" id="WP_160548320.1">
    <property type="nucleotide sequence ID" value="NZ_JBHLUU010000114.1"/>
</dbReference>
<name>A0ABV6KV66_9BACI</name>
<evidence type="ECO:0000313" key="2">
    <source>
        <dbReference type="Proteomes" id="UP001589738"/>
    </source>
</evidence>
<accession>A0ABV6KV66</accession>
<evidence type="ECO:0000313" key="1">
    <source>
        <dbReference type="EMBL" id="MFC0476915.1"/>
    </source>
</evidence>
<dbReference type="Proteomes" id="UP001589738">
    <property type="component" value="Unassembled WGS sequence"/>
</dbReference>
<protein>
    <recommendedName>
        <fullName evidence="3">DUF4393 domain-containing protein</fullName>
    </recommendedName>
</protein>
<proteinExistence type="predicted"/>
<gene>
    <name evidence="1" type="ORF">ACFFHF_17060</name>
</gene>
<evidence type="ECO:0008006" key="3">
    <source>
        <dbReference type="Google" id="ProtNLM"/>
    </source>
</evidence>
<keyword evidence="2" id="KW-1185">Reference proteome</keyword>
<reference evidence="1 2" key="1">
    <citation type="submission" date="2024-09" db="EMBL/GenBank/DDBJ databases">
        <authorList>
            <person name="Sun Q."/>
            <person name="Mori K."/>
        </authorList>
    </citation>
    <scope>NUCLEOTIDE SEQUENCE [LARGE SCALE GENOMIC DNA]</scope>
    <source>
        <strain evidence="1 2">CGMCC 1.9126</strain>
    </source>
</reference>
<organism evidence="1 2">
    <name type="scientific">Robertmurraya beringensis</name>
    <dbReference type="NCBI Taxonomy" id="641660"/>
    <lineage>
        <taxon>Bacteria</taxon>
        <taxon>Bacillati</taxon>
        <taxon>Bacillota</taxon>
        <taxon>Bacilli</taxon>
        <taxon>Bacillales</taxon>
        <taxon>Bacillaceae</taxon>
        <taxon>Robertmurraya</taxon>
    </lineage>
</organism>
<sequence length="297" mass="34546">MIEMVKKKGQKVNQPSIAASLIETFIEEGYYPELKQSEGKLKKLSSSIREQLKSSEVKRHEFTKHGLVGRFIAKKVYETDYLALNEYLYDVGLLLQVAEIDNKAIQSNFLYLDMIQEFKLEDTFYVKPNFNKVGKELNKLPDSFVISEDCAIDELASQIATLKPRVKELKNDYERLKWKLINLPEFVQMMHLPKEKREPIPHKYGSISLVANQPRYNIPVIYEYIGEWLLIEYGKPNSELLERFILNGTISKKEIDQFKTVKTIDLEFSVMTLEDEEKFLTMLDNKNRTAAANRMGA</sequence>
<dbReference type="EMBL" id="JBHLUU010000114">
    <property type="protein sequence ID" value="MFC0476915.1"/>
    <property type="molecule type" value="Genomic_DNA"/>
</dbReference>